<feature type="chain" id="PRO_5030525306" evidence="2">
    <location>
        <begin position="17"/>
        <end position="140"/>
    </location>
</feature>
<sequence length="140" mass="15935">MRALLLLLMLPALASAQIYRWTDERGQVHYSEKPQAPSAEQIEVRPQVVERDAATRAREERLEKLQAARRAEQQQAAEKTARLRAEQEQQCSQLRKRLTQLEEGGRFYRRGADGSTEYVSDAEVVATRDRLRGEVAAACP</sequence>
<proteinExistence type="predicted"/>
<name>A0A7X0ERL2_9PSED</name>
<evidence type="ECO:0000313" key="5">
    <source>
        <dbReference type="Proteomes" id="UP000557193"/>
    </source>
</evidence>
<dbReference type="Proteomes" id="UP000557193">
    <property type="component" value="Unassembled WGS sequence"/>
</dbReference>
<reference evidence="4 5" key="1">
    <citation type="submission" date="2020-08" db="EMBL/GenBank/DDBJ databases">
        <title>Functional genomics of gut bacteria from endangered species of beetles.</title>
        <authorList>
            <person name="Carlos-Shanley C."/>
        </authorList>
    </citation>
    <scope>NUCLEOTIDE SEQUENCE [LARGE SCALE GENOMIC DNA]</scope>
    <source>
        <strain evidence="4 5">S00202</strain>
    </source>
</reference>
<keyword evidence="2" id="KW-0732">Signal</keyword>
<evidence type="ECO:0000313" key="4">
    <source>
        <dbReference type="EMBL" id="MBB6341522.1"/>
    </source>
</evidence>
<accession>A0A7X0ERL2</accession>
<keyword evidence="5" id="KW-1185">Reference proteome</keyword>
<evidence type="ECO:0000256" key="1">
    <source>
        <dbReference type="SAM" id="MobiDB-lite"/>
    </source>
</evidence>
<feature type="signal peptide" evidence="2">
    <location>
        <begin position="1"/>
        <end position="16"/>
    </location>
</feature>
<dbReference type="RefSeq" id="WP_184682306.1">
    <property type="nucleotide sequence ID" value="NZ_JACHLL010000002.1"/>
</dbReference>
<dbReference type="AlphaFoldDB" id="A0A7X0ERL2"/>
<evidence type="ECO:0000256" key="2">
    <source>
        <dbReference type="SAM" id="SignalP"/>
    </source>
</evidence>
<protein>
    <submittedName>
        <fullName evidence="4">Multidrug efflux pump subunit AcrA (Membrane-fusion protein)</fullName>
    </submittedName>
</protein>
<feature type="region of interest" description="Disordered" evidence="1">
    <location>
        <begin position="65"/>
        <end position="84"/>
    </location>
</feature>
<organism evidence="4 5">
    <name type="scientific">Pseudomonas fluvialis</name>
    <dbReference type="NCBI Taxonomy" id="1793966"/>
    <lineage>
        <taxon>Bacteria</taxon>
        <taxon>Pseudomonadati</taxon>
        <taxon>Pseudomonadota</taxon>
        <taxon>Gammaproteobacteria</taxon>
        <taxon>Pseudomonadales</taxon>
        <taxon>Pseudomonadaceae</taxon>
        <taxon>Pseudomonas</taxon>
    </lineage>
</organism>
<gene>
    <name evidence="4" type="ORF">HNP49_001679</name>
</gene>
<dbReference type="EMBL" id="JACHLL010000002">
    <property type="protein sequence ID" value="MBB6341522.1"/>
    <property type="molecule type" value="Genomic_DNA"/>
</dbReference>
<dbReference type="Pfam" id="PF13511">
    <property type="entry name" value="DUF4124"/>
    <property type="match status" value="1"/>
</dbReference>
<comment type="caution">
    <text evidence="4">The sequence shown here is derived from an EMBL/GenBank/DDBJ whole genome shotgun (WGS) entry which is preliminary data.</text>
</comment>
<evidence type="ECO:0000259" key="3">
    <source>
        <dbReference type="Pfam" id="PF13511"/>
    </source>
</evidence>
<feature type="domain" description="DUF4124" evidence="3">
    <location>
        <begin position="5"/>
        <end position="56"/>
    </location>
</feature>
<dbReference type="InterPro" id="IPR025392">
    <property type="entry name" value="DUF4124"/>
</dbReference>